<reference evidence="12 13" key="1">
    <citation type="journal article" date="2014" name="MBio">
        <title>The Ordospora colligata genome; evolution of extreme reduction in microsporidia and host-to-parasite horizontal gene transfer.</title>
        <authorList>
            <person name="Pombert J.-F."/>
            <person name="Haag K.L."/>
            <person name="Beidas S."/>
            <person name="Ebert D."/>
            <person name="Keeling P.J."/>
        </authorList>
    </citation>
    <scope>NUCLEOTIDE SEQUENCE [LARGE SCALE GENOMIC DNA]</scope>
    <source>
        <strain evidence="12 13">OC4</strain>
    </source>
</reference>
<dbReference type="Gene3D" id="2.30.18.10">
    <property type="entry name" value="Transcription factor IIA (TFIIA), beta-barrel domain"/>
    <property type="match status" value="1"/>
</dbReference>
<proteinExistence type="inferred from homology"/>
<dbReference type="SUPFAM" id="SSF47396">
    <property type="entry name" value="Transcription factor IIA (TFIIA), alpha-helical domain"/>
    <property type="match status" value="1"/>
</dbReference>
<keyword evidence="12" id="KW-0648">Protein biosynthesis</keyword>
<protein>
    <recommendedName>
        <fullName evidence="3">Transcription initiation factor IIA subunit 2</fullName>
    </recommendedName>
    <alternativeName>
        <fullName evidence="9">General transcription factor IIA subunit 2</fullName>
    </alternativeName>
    <alternativeName>
        <fullName evidence="8">Transcription initiation factor IIA small chain</fullName>
    </alternativeName>
</protein>
<dbReference type="InterPro" id="IPR009083">
    <property type="entry name" value="TFIIA_a-hlx"/>
</dbReference>
<evidence type="ECO:0000256" key="5">
    <source>
        <dbReference type="ARBA" id="ARBA00023163"/>
    </source>
</evidence>
<name>A0A0B2UME1_9MICR</name>
<dbReference type="InterPro" id="IPR003194">
    <property type="entry name" value="TFIIA_gsu"/>
</dbReference>
<accession>A0A0B2UME1</accession>
<dbReference type="Proteomes" id="UP000031056">
    <property type="component" value="Unassembled WGS sequence"/>
</dbReference>
<dbReference type="FunCoup" id="A0A0B2UME1">
    <property type="interactions" value="78"/>
</dbReference>
<dbReference type="RefSeq" id="XP_014564254.1">
    <property type="nucleotide sequence ID" value="XM_014708768.1"/>
</dbReference>
<dbReference type="PANTHER" id="PTHR10966">
    <property type="entry name" value="TRANSCRIPTION INITIATION FACTOR IIA SUBUNIT 2"/>
    <property type="match status" value="1"/>
</dbReference>
<dbReference type="CDD" id="cd10014">
    <property type="entry name" value="TFIIA_gamma_C"/>
    <property type="match status" value="1"/>
</dbReference>
<keyword evidence="6" id="KW-0539">Nucleus</keyword>
<dbReference type="STRING" id="1354746.A0A0B2UME1"/>
<evidence type="ECO:0000256" key="2">
    <source>
        <dbReference type="ARBA" id="ARBA00007675"/>
    </source>
</evidence>
<evidence type="ECO:0000256" key="4">
    <source>
        <dbReference type="ARBA" id="ARBA00023015"/>
    </source>
</evidence>
<dbReference type="Gene3D" id="1.10.287.190">
    <property type="entry name" value="Transcription factor IIA gamma subunit, alpha-helical domain"/>
    <property type="match status" value="1"/>
</dbReference>
<dbReference type="GeneID" id="26261143"/>
<keyword evidence="13" id="KW-1185">Reference proteome</keyword>
<feature type="domain" description="Transcription initiation factor IIA gamma subunit N-terminal" evidence="10">
    <location>
        <begin position="1"/>
        <end position="44"/>
    </location>
</feature>
<organism evidence="12 13">
    <name type="scientific">Ordospora colligata OC4</name>
    <dbReference type="NCBI Taxonomy" id="1354746"/>
    <lineage>
        <taxon>Eukaryota</taxon>
        <taxon>Fungi</taxon>
        <taxon>Fungi incertae sedis</taxon>
        <taxon>Microsporidia</taxon>
        <taxon>Ordosporidae</taxon>
        <taxon>Ordospora</taxon>
    </lineage>
</organism>
<dbReference type="InterPro" id="IPR009088">
    <property type="entry name" value="TFIIA_b-brl"/>
</dbReference>
<evidence type="ECO:0000313" key="12">
    <source>
        <dbReference type="EMBL" id="KHN70212.1"/>
    </source>
</evidence>
<dbReference type="GO" id="GO:0005672">
    <property type="term" value="C:transcription factor TFIIA complex"/>
    <property type="evidence" value="ECO:0007669"/>
    <property type="project" value="InterPro"/>
</dbReference>
<comment type="function">
    <text evidence="7">TFIIA is a component of the transcription machinery of RNA polymerase II and plays an important role in transcriptional activation. TFIIA in a complex with TBP mediates transcriptional activity.</text>
</comment>
<dbReference type="InParanoid" id="A0A0B2UME1"/>
<dbReference type="OrthoDB" id="586585at2759"/>
<evidence type="ECO:0000256" key="9">
    <source>
        <dbReference type="ARBA" id="ARBA00032215"/>
    </source>
</evidence>
<dbReference type="Pfam" id="PF02751">
    <property type="entry name" value="TFIIA_gamma_C"/>
    <property type="match status" value="1"/>
</dbReference>
<evidence type="ECO:0000256" key="1">
    <source>
        <dbReference type="ARBA" id="ARBA00004123"/>
    </source>
</evidence>
<evidence type="ECO:0000256" key="7">
    <source>
        <dbReference type="ARBA" id="ARBA00024733"/>
    </source>
</evidence>
<dbReference type="GO" id="GO:0003743">
    <property type="term" value="F:translation initiation factor activity"/>
    <property type="evidence" value="ECO:0007669"/>
    <property type="project" value="UniProtKB-KW"/>
</dbReference>
<sequence length="113" mass="13108">MYEFYRQLMVGKALLEIIDEKVNANVLTPNQGKRILEMYDLSVPVVFNRSVTSSMSFKGKVDFYNHVDGVWRFQTNDFVMSLNNEYFRAVDVNIVACDADTNTDAGRRRRRKG</sequence>
<evidence type="ECO:0000259" key="10">
    <source>
        <dbReference type="Pfam" id="PF02268"/>
    </source>
</evidence>
<keyword evidence="5" id="KW-0804">Transcription</keyword>
<dbReference type="InterPro" id="IPR015871">
    <property type="entry name" value="TFIIA_gsu_C"/>
</dbReference>
<dbReference type="HOGENOM" id="CLU_112964_4_0_1"/>
<comment type="caution">
    <text evidence="12">The sequence shown here is derived from an EMBL/GenBank/DDBJ whole genome shotgun (WGS) entry which is preliminary data.</text>
</comment>
<keyword evidence="12" id="KW-0396">Initiation factor</keyword>
<evidence type="ECO:0000256" key="3">
    <source>
        <dbReference type="ARBA" id="ARBA00019928"/>
    </source>
</evidence>
<feature type="domain" description="Transcription initiation factor IIA gamma subunit C-terminal" evidence="11">
    <location>
        <begin position="58"/>
        <end position="99"/>
    </location>
</feature>
<evidence type="ECO:0000256" key="6">
    <source>
        <dbReference type="ARBA" id="ARBA00023242"/>
    </source>
</evidence>
<comment type="similarity">
    <text evidence="2">Belongs to the TFIIA subunit 2 family.</text>
</comment>
<dbReference type="EMBL" id="JOKQ01000002">
    <property type="protein sequence ID" value="KHN70212.1"/>
    <property type="molecule type" value="Genomic_DNA"/>
</dbReference>
<dbReference type="AlphaFoldDB" id="A0A0B2UME1"/>
<dbReference type="VEuPathDB" id="MicrosporidiaDB:M896_020480"/>
<keyword evidence="4" id="KW-0805">Transcription regulation</keyword>
<evidence type="ECO:0000313" key="13">
    <source>
        <dbReference type="Proteomes" id="UP000031056"/>
    </source>
</evidence>
<dbReference type="SUPFAM" id="SSF50784">
    <property type="entry name" value="Transcription factor IIA (TFIIA), beta-barrel domain"/>
    <property type="match status" value="1"/>
</dbReference>
<dbReference type="GO" id="GO:0006367">
    <property type="term" value="P:transcription initiation at RNA polymerase II promoter"/>
    <property type="evidence" value="ECO:0007669"/>
    <property type="project" value="InterPro"/>
</dbReference>
<evidence type="ECO:0000256" key="8">
    <source>
        <dbReference type="ARBA" id="ARBA00029848"/>
    </source>
</evidence>
<evidence type="ECO:0000259" key="11">
    <source>
        <dbReference type="Pfam" id="PF02751"/>
    </source>
</evidence>
<comment type="subcellular location">
    <subcellularLocation>
        <location evidence="1">Nucleus</location>
    </subcellularLocation>
</comment>
<dbReference type="Pfam" id="PF02268">
    <property type="entry name" value="TFIIA_gamma_N"/>
    <property type="match status" value="1"/>
</dbReference>
<gene>
    <name evidence="12" type="ORF">M896_020480</name>
</gene>
<dbReference type="InterPro" id="IPR015872">
    <property type="entry name" value="TFIIA_gsu_N"/>
</dbReference>